<reference evidence="2 4" key="2">
    <citation type="submission" date="2018-03" db="EMBL/GenBank/DDBJ databases">
        <title>Genomic Encyclopedia of Archaeal and Bacterial Type Strains, Phase II (KMG-II): from individual species to whole genera.</title>
        <authorList>
            <person name="Goeker M."/>
        </authorList>
    </citation>
    <scope>NUCLEOTIDE SEQUENCE [LARGE SCALE GENOMIC DNA]</scope>
    <source>
        <strain evidence="2 4">DSM 25227</strain>
    </source>
</reference>
<dbReference type="AlphaFoldDB" id="A0A2Y9ACF8"/>
<accession>A0A2Y9ACF8</accession>
<gene>
    <name evidence="2" type="ORF">BCF38_102496</name>
    <name evidence="3" type="ORF">SAMN05421539_102496</name>
</gene>
<evidence type="ECO:0000313" key="3">
    <source>
        <dbReference type="EMBL" id="SSA41656.1"/>
    </source>
</evidence>
<evidence type="ECO:0000313" key="5">
    <source>
        <dbReference type="Proteomes" id="UP000251571"/>
    </source>
</evidence>
<name>A0A2Y9ACF8_9RHOB</name>
<feature type="compositionally biased region" description="Basic and acidic residues" evidence="1">
    <location>
        <begin position="31"/>
        <end position="51"/>
    </location>
</feature>
<dbReference type="EMBL" id="QGDJ01000002">
    <property type="protein sequence ID" value="PWJ21246.1"/>
    <property type="molecule type" value="Genomic_DNA"/>
</dbReference>
<dbReference type="Proteomes" id="UP000251571">
    <property type="component" value="Unassembled WGS sequence"/>
</dbReference>
<keyword evidence="4" id="KW-1185">Reference proteome</keyword>
<dbReference type="EMBL" id="UETC01000002">
    <property type="protein sequence ID" value="SSA41656.1"/>
    <property type="molecule type" value="Genomic_DNA"/>
</dbReference>
<evidence type="ECO:0000313" key="4">
    <source>
        <dbReference type="Proteomes" id="UP000245839"/>
    </source>
</evidence>
<evidence type="ECO:0000256" key="1">
    <source>
        <dbReference type="SAM" id="MobiDB-lite"/>
    </source>
</evidence>
<feature type="region of interest" description="Disordered" evidence="1">
    <location>
        <begin position="1"/>
        <end position="20"/>
    </location>
</feature>
<sequence>MLADAYAAPQHDNAAAMASGAYLPEGEDSLADDRRFGDDDLPERPIGRAAS</sequence>
<dbReference type="RefSeq" id="WP_170125326.1">
    <property type="nucleotide sequence ID" value="NZ_QGDJ01000002.1"/>
</dbReference>
<organism evidence="3 5">
    <name type="scientific">Jannaschia seohaensis</name>
    <dbReference type="NCBI Taxonomy" id="475081"/>
    <lineage>
        <taxon>Bacteria</taxon>
        <taxon>Pseudomonadati</taxon>
        <taxon>Pseudomonadota</taxon>
        <taxon>Alphaproteobacteria</taxon>
        <taxon>Rhodobacterales</taxon>
        <taxon>Roseobacteraceae</taxon>
        <taxon>Jannaschia</taxon>
    </lineage>
</organism>
<reference evidence="3 5" key="1">
    <citation type="submission" date="2016-10" db="EMBL/GenBank/DDBJ databases">
        <authorList>
            <person name="Cai Z."/>
        </authorList>
    </citation>
    <scope>NUCLEOTIDE SEQUENCE [LARGE SCALE GENOMIC DNA]</scope>
    <source>
        <strain evidence="3 5">DSM 25227</strain>
    </source>
</reference>
<dbReference type="Proteomes" id="UP000245839">
    <property type="component" value="Unassembled WGS sequence"/>
</dbReference>
<evidence type="ECO:0000313" key="2">
    <source>
        <dbReference type="EMBL" id="PWJ21246.1"/>
    </source>
</evidence>
<protein>
    <submittedName>
        <fullName evidence="3">Uncharacterized protein</fullName>
    </submittedName>
</protein>
<proteinExistence type="predicted"/>
<feature type="region of interest" description="Disordered" evidence="1">
    <location>
        <begin position="25"/>
        <end position="51"/>
    </location>
</feature>